<dbReference type="PATRIC" id="fig|251703.9.peg.2260"/>
<proteinExistence type="predicted"/>
<protein>
    <recommendedName>
        <fullName evidence="3">Type VI secretion protein</fullName>
    </recommendedName>
</protein>
<comment type="caution">
    <text evidence="1">The sequence shown here is derived from an EMBL/GenBank/DDBJ whole genome shotgun (WGS) entry which is preliminary data.</text>
</comment>
<evidence type="ECO:0008006" key="3">
    <source>
        <dbReference type="Google" id="ProtNLM"/>
    </source>
</evidence>
<gene>
    <name evidence="1" type="ORF">ALO40_01653</name>
</gene>
<dbReference type="AlphaFoldDB" id="A0A0N8TH74"/>
<accession>A0A0N8TH74</accession>
<name>A0A0N8TH74_9PSED</name>
<reference evidence="1 2" key="1">
    <citation type="submission" date="2015-09" db="EMBL/GenBank/DDBJ databases">
        <title>Genome announcement of multiple Pseudomonas syringae strains.</title>
        <authorList>
            <person name="Thakur S."/>
            <person name="Wang P.W."/>
            <person name="Gong Y."/>
            <person name="Weir B.S."/>
            <person name="Guttman D.S."/>
        </authorList>
    </citation>
    <scope>NUCLEOTIDE SEQUENCE [LARGE SCALE GENOMIC DNA]</scope>
    <source>
        <strain evidence="1 2">ICMP3963</strain>
    </source>
</reference>
<sequence length="46" mass="5160">MNFHCGPALIFTLLALMCLSGCNGHYRFSDDQYRALGSPEPVNRDK</sequence>
<dbReference type="EMBL" id="LJRR01000055">
    <property type="protein sequence ID" value="KPZ24001.1"/>
    <property type="molecule type" value="Genomic_DNA"/>
</dbReference>
<dbReference type="Proteomes" id="UP000050317">
    <property type="component" value="Unassembled WGS sequence"/>
</dbReference>
<evidence type="ECO:0000313" key="1">
    <source>
        <dbReference type="EMBL" id="KPZ24001.1"/>
    </source>
</evidence>
<evidence type="ECO:0000313" key="2">
    <source>
        <dbReference type="Proteomes" id="UP000050317"/>
    </source>
</evidence>
<organism evidence="1 2">
    <name type="scientific">Pseudomonas syringae pv. viburni</name>
    <dbReference type="NCBI Taxonomy" id="251703"/>
    <lineage>
        <taxon>Bacteria</taxon>
        <taxon>Pseudomonadati</taxon>
        <taxon>Pseudomonadota</taxon>
        <taxon>Gammaproteobacteria</taxon>
        <taxon>Pseudomonadales</taxon>
        <taxon>Pseudomonadaceae</taxon>
        <taxon>Pseudomonas</taxon>
    </lineage>
</organism>